<keyword evidence="4 7" id="KW-0324">Glycolysis</keyword>
<dbReference type="Proteomes" id="UP001596112">
    <property type="component" value="Unassembled WGS sequence"/>
</dbReference>
<dbReference type="InterPro" id="IPR035482">
    <property type="entry name" value="SIS_PGI_2"/>
</dbReference>
<accession>A0ABW1B805</accession>
<feature type="region of interest" description="Disordered" evidence="9">
    <location>
        <begin position="563"/>
        <end position="584"/>
    </location>
</feature>
<dbReference type="InterPro" id="IPR023096">
    <property type="entry name" value="G6P_Isomerase_C"/>
</dbReference>
<evidence type="ECO:0000256" key="8">
    <source>
        <dbReference type="RuleBase" id="RU000612"/>
    </source>
</evidence>
<comment type="function">
    <text evidence="7">Catalyzes the reversible isomerization of glucose-6-phosphate to fructose-6-phosphate.</text>
</comment>
<dbReference type="EC" id="5.3.1.9" evidence="7"/>
<dbReference type="Gene3D" id="3.40.50.10490">
    <property type="entry name" value="Glucose-6-phosphate isomerase like protein, domain 1"/>
    <property type="match status" value="2"/>
</dbReference>
<feature type="compositionally biased region" description="Basic and acidic residues" evidence="9">
    <location>
        <begin position="563"/>
        <end position="577"/>
    </location>
</feature>
<dbReference type="RefSeq" id="WP_272171635.1">
    <property type="nucleotide sequence ID" value="NZ_JAQOSL010000034.1"/>
</dbReference>
<comment type="pathway">
    <text evidence="7">Carbohydrate biosynthesis; gluconeogenesis.</text>
</comment>
<keyword evidence="3 7" id="KW-0312">Gluconeogenesis</keyword>
<dbReference type="CDD" id="cd05015">
    <property type="entry name" value="SIS_PGI_1"/>
    <property type="match status" value="1"/>
</dbReference>
<gene>
    <name evidence="7 10" type="primary">pgi</name>
    <name evidence="10" type="ORF">ACFQGO_15485</name>
</gene>
<proteinExistence type="inferred from homology"/>
<organism evidence="10 11">
    <name type="scientific">Streptomyces heilongjiangensis</name>
    <dbReference type="NCBI Taxonomy" id="945052"/>
    <lineage>
        <taxon>Bacteria</taxon>
        <taxon>Bacillati</taxon>
        <taxon>Actinomycetota</taxon>
        <taxon>Actinomycetes</taxon>
        <taxon>Kitasatosporales</taxon>
        <taxon>Streptomycetaceae</taxon>
        <taxon>Streptomyces</taxon>
    </lineage>
</organism>
<dbReference type="PANTHER" id="PTHR11469">
    <property type="entry name" value="GLUCOSE-6-PHOSPHATE ISOMERASE"/>
    <property type="match status" value="1"/>
</dbReference>
<sequence length="584" mass="63702">MSDAPRLNRRPEWAELGDHRAGPMLHASLRELFAADPGRAERYVVRAGDLRIDYSKHLITDETLALLLELAAATDVFGQRDAMFRGERVNITEDRAVLHTALRAPRDAVVEVDGENVVPAVHAVLDRMAAFAERVRSGEWTGHTGRRIRNVVNIGIGGSDLGPAMAYEALRAYTDRSLTVRFVSNVDGADLHEAVRDLDPAETLFVVASKTFTTIETITNATSARSWLLRGLGDGGAAPSGDAGSGAEKAVARHFVALSTNAEKVAGFGIDPDNMFEFWDWVGGRYSFDSAIGLSLMIAIGPDRFRELLDGFRTIDEHFRTAPPQANAPLLLGLLGVWYGDFFDAQSHAVLPYSHYLSRFTAYLQQLDMESNGKQVGRDGLPVEWQTGPVVWGTPGTNGQHAYYQLLHQGTKTVPADLIGFARPVAGMEPELAAQHDLLMANLFAQGQALAFGKTAEEVRAEGVPEEQVPHRTFHGNRPTTTVLAPELTPSVLGQLIALYEHKVFVQGAIWNIDSFDQWGVELGKVLAKRVEPALTDGADVPGLDPSTAALVAAYRALRDTHDARDTHDSHDSHDSPDTQEEVN</sequence>
<evidence type="ECO:0000256" key="3">
    <source>
        <dbReference type="ARBA" id="ARBA00022432"/>
    </source>
</evidence>
<feature type="active site" evidence="7">
    <location>
        <position position="401"/>
    </location>
</feature>
<dbReference type="CDD" id="cd05016">
    <property type="entry name" value="SIS_PGI_2"/>
    <property type="match status" value="1"/>
</dbReference>
<comment type="similarity">
    <text evidence="2 7 8">Belongs to the GPI family.</text>
</comment>
<dbReference type="InterPro" id="IPR035476">
    <property type="entry name" value="SIS_PGI_1"/>
</dbReference>
<evidence type="ECO:0000256" key="4">
    <source>
        <dbReference type="ARBA" id="ARBA00023152"/>
    </source>
</evidence>
<name>A0ABW1B805_9ACTN</name>
<dbReference type="InterPro" id="IPR046348">
    <property type="entry name" value="SIS_dom_sf"/>
</dbReference>
<dbReference type="InterPro" id="IPR018189">
    <property type="entry name" value="Phosphoglucose_isomerase_CS"/>
</dbReference>
<dbReference type="PROSITE" id="PS51463">
    <property type="entry name" value="P_GLUCOSE_ISOMERASE_3"/>
    <property type="match status" value="1"/>
</dbReference>
<comment type="caution">
    <text evidence="10">The sequence shown here is derived from an EMBL/GenBank/DDBJ whole genome shotgun (WGS) entry which is preliminary data.</text>
</comment>
<dbReference type="PROSITE" id="PS00174">
    <property type="entry name" value="P_GLUCOSE_ISOMERASE_2"/>
    <property type="match status" value="1"/>
</dbReference>
<protein>
    <recommendedName>
        <fullName evidence="7">Glucose-6-phosphate isomerase</fullName>
        <shortName evidence="7">GPI</shortName>
        <ecNumber evidence="7">5.3.1.9</ecNumber>
    </recommendedName>
    <alternativeName>
        <fullName evidence="7">Phosphoglucose isomerase</fullName>
        <shortName evidence="7">PGI</shortName>
    </alternativeName>
    <alternativeName>
        <fullName evidence="7">Phosphohexose isomerase</fullName>
        <shortName evidence="7">PHI</shortName>
    </alternativeName>
</protein>
<dbReference type="InterPro" id="IPR001672">
    <property type="entry name" value="G6P_Isomerase"/>
</dbReference>
<evidence type="ECO:0000256" key="6">
    <source>
        <dbReference type="ARBA" id="ARBA00029321"/>
    </source>
</evidence>
<evidence type="ECO:0000256" key="1">
    <source>
        <dbReference type="ARBA" id="ARBA00004926"/>
    </source>
</evidence>
<feature type="active site" evidence="7">
    <location>
        <position position="525"/>
    </location>
</feature>
<dbReference type="Gene3D" id="1.10.1390.10">
    <property type="match status" value="1"/>
</dbReference>
<keyword evidence="7" id="KW-0963">Cytoplasm</keyword>
<dbReference type="GO" id="GO:0004347">
    <property type="term" value="F:glucose-6-phosphate isomerase activity"/>
    <property type="evidence" value="ECO:0007669"/>
    <property type="project" value="UniProtKB-EC"/>
</dbReference>
<comment type="subcellular location">
    <subcellularLocation>
        <location evidence="7">Cytoplasm</location>
    </subcellularLocation>
</comment>
<evidence type="ECO:0000256" key="9">
    <source>
        <dbReference type="SAM" id="MobiDB-lite"/>
    </source>
</evidence>
<dbReference type="PRINTS" id="PR00662">
    <property type="entry name" value="G6PISOMERASE"/>
</dbReference>
<evidence type="ECO:0000256" key="7">
    <source>
        <dbReference type="HAMAP-Rule" id="MF_00473"/>
    </source>
</evidence>
<comment type="pathway">
    <text evidence="1 7 8">Carbohydrate degradation; glycolysis; D-glyceraldehyde 3-phosphate and glycerone phosphate from D-glucose: step 2/4.</text>
</comment>
<evidence type="ECO:0000313" key="10">
    <source>
        <dbReference type="EMBL" id="MFC5808889.1"/>
    </source>
</evidence>
<keyword evidence="5 7" id="KW-0413">Isomerase</keyword>
<dbReference type="PANTHER" id="PTHR11469:SF1">
    <property type="entry name" value="GLUCOSE-6-PHOSPHATE ISOMERASE"/>
    <property type="match status" value="1"/>
</dbReference>
<comment type="catalytic activity">
    <reaction evidence="6 7 8">
        <text>alpha-D-glucose 6-phosphate = beta-D-fructose 6-phosphate</text>
        <dbReference type="Rhea" id="RHEA:11816"/>
        <dbReference type="ChEBI" id="CHEBI:57634"/>
        <dbReference type="ChEBI" id="CHEBI:58225"/>
        <dbReference type="EC" id="5.3.1.9"/>
    </reaction>
</comment>
<feature type="active site" description="Proton donor" evidence="7">
    <location>
        <position position="370"/>
    </location>
</feature>
<evidence type="ECO:0000256" key="2">
    <source>
        <dbReference type="ARBA" id="ARBA00006604"/>
    </source>
</evidence>
<keyword evidence="11" id="KW-1185">Reference proteome</keyword>
<dbReference type="PROSITE" id="PS00765">
    <property type="entry name" value="P_GLUCOSE_ISOMERASE_1"/>
    <property type="match status" value="1"/>
</dbReference>
<dbReference type="SUPFAM" id="SSF53697">
    <property type="entry name" value="SIS domain"/>
    <property type="match status" value="1"/>
</dbReference>
<dbReference type="HAMAP" id="MF_00473">
    <property type="entry name" value="G6P_isomerase"/>
    <property type="match status" value="1"/>
</dbReference>
<evidence type="ECO:0000313" key="11">
    <source>
        <dbReference type="Proteomes" id="UP001596112"/>
    </source>
</evidence>
<dbReference type="Pfam" id="PF00342">
    <property type="entry name" value="PGI"/>
    <property type="match status" value="1"/>
</dbReference>
<evidence type="ECO:0000256" key="5">
    <source>
        <dbReference type="ARBA" id="ARBA00023235"/>
    </source>
</evidence>
<reference evidence="11" key="1">
    <citation type="journal article" date="2019" name="Int. J. Syst. Evol. Microbiol.">
        <title>The Global Catalogue of Microorganisms (GCM) 10K type strain sequencing project: providing services to taxonomists for standard genome sequencing and annotation.</title>
        <authorList>
            <consortium name="The Broad Institute Genomics Platform"/>
            <consortium name="The Broad Institute Genome Sequencing Center for Infectious Disease"/>
            <person name="Wu L."/>
            <person name="Ma J."/>
        </authorList>
    </citation>
    <scope>NUCLEOTIDE SEQUENCE [LARGE SCALE GENOMIC DNA]</scope>
    <source>
        <strain evidence="11">JCM 9918</strain>
    </source>
</reference>
<dbReference type="EMBL" id="JBHSNZ010000008">
    <property type="protein sequence ID" value="MFC5808889.1"/>
    <property type="molecule type" value="Genomic_DNA"/>
</dbReference>
<dbReference type="NCBIfam" id="NF001211">
    <property type="entry name" value="PRK00179.1"/>
    <property type="match status" value="1"/>
</dbReference>